<feature type="transmembrane region" description="Helical" evidence="1">
    <location>
        <begin position="289"/>
        <end position="310"/>
    </location>
</feature>
<accession>A0A0R1DTV7</accession>
<dbReference type="KEGG" id="dya:Dyak_GE14412"/>
<dbReference type="Proteomes" id="UP000002282">
    <property type="component" value="Chromosome 2R"/>
</dbReference>
<evidence type="ECO:0000256" key="2">
    <source>
        <dbReference type="SAM" id="SignalP"/>
    </source>
</evidence>
<evidence type="ECO:0000313" key="4">
    <source>
        <dbReference type="Proteomes" id="UP000002282"/>
    </source>
</evidence>
<proteinExistence type="predicted"/>
<feature type="chain" id="PRO_5006402878" description="Ionotropic glutamate receptor C-terminal domain-containing protein" evidence="2">
    <location>
        <begin position="17"/>
        <end position="579"/>
    </location>
</feature>
<keyword evidence="1" id="KW-1133">Transmembrane helix</keyword>
<feature type="transmembrane region" description="Helical" evidence="1">
    <location>
        <begin position="347"/>
        <end position="368"/>
    </location>
</feature>
<name>A0A0R1DTV7_DROYA</name>
<keyword evidence="4" id="KW-1185">Reference proteome</keyword>
<dbReference type="OrthoDB" id="7852744at2759"/>
<evidence type="ECO:0000256" key="1">
    <source>
        <dbReference type="SAM" id="Phobius"/>
    </source>
</evidence>
<evidence type="ECO:0000313" key="3">
    <source>
        <dbReference type="EMBL" id="KRK00569.1"/>
    </source>
</evidence>
<keyword evidence="1" id="KW-0812">Transmembrane</keyword>
<organism evidence="3 4">
    <name type="scientific">Drosophila yakuba</name>
    <name type="common">Fruit fly</name>
    <dbReference type="NCBI Taxonomy" id="7245"/>
    <lineage>
        <taxon>Eukaryota</taxon>
        <taxon>Metazoa</taxon>
        <taxon>Ecdysozoa</taxon>
        <taxon>Arthropoda</taxon>
        <taxon>Hexapoda</taxon>
        <taxon>Insecta</taxon>
        <taxon>Pterygota</taxon>
        <taxon>Neoptera</taxon>
        <taxon>Endopterygota</taxon>
        <taxon>Diptera</taxon>
        <taxon>Brachycera</taxon>
        <taxon>Muscomorpha</taxon>
        <taxon>Ephydroidea</taxon>
        <taxon>Drosophilidae</taxon>
        <taxon>Drosophila</taxon>
        <taxon>Sophophora</taxon>
    </lineage>
</organism>
<keyword evidence="2" id="KW-0732">Signal</keyword>
<dbReference type="AlphaFoldDB" id="A0A0R1DTV7"/>
<keyword evidence="1" id="KW-0472">Membrane</keyword>
<gene>
    <name evidence="3" type="primary">Dyak\GE14412</name>
    <name evidence="3" type="synonym">dyak_GLEANR_14535</name>
    <name evidence="3" type="synonym">GE14412</name>
    <name evidence="3" type="ORF">Dyak_GE14412</name>
</gene>
<sequence length="579" mass="66761">MRLSLYLLVAIGLAEAHCVSVRYILNALQQELHYRAILLVESASESEPCWEHKYVQGAVPVLSFNANQSLYLKNAINTNILALVCLNGNEGRTMQAFYENLQDMRDTPTILFVLSDSEVQDVFLECLSRKMLNVLAFKGSNKEIVYSFRAFPEFQIIKRNVKDILRYFEPQLKDLGGFSLSTLPDNIIPRTVVSRSPDGSRQLAGYLYPFLRNYVSTINATLRICWRLVPEDGPIQLGEVVRLSENHKVDFPLGIHGLEHGSTSQNVPLEISSWFLMLPMEPSLPRAQFFIMLGFEKLTPMLLMLTILLSSAHRIEMGLRPSWRCYVLADRVLRGALAQAFFLPRRLSFNLMLVYALILLNGFTYSNYATSLLETWFVHPPWGQQICSWEQMRALNLKVLIVPSELNTMTKALGREFVESNSDLFELSDSARFQDKRLAMDQSYAYPVTFTLWPMLEHAQIRLPKPEFRRSREMVLIPLLIMAMPLPKNSVFHKSLNRYRALTQQSGLYEFWFKRSFGELVALRKLHYKVDDGRQSYRDLEWQDFSYVWLGLVAGSIASILVLLGEMGYHRWQSGRIQH</sequence>
<protein>
    <recommendedName>
        <fullName evidence="5">Ionotropic glutamate receptor C-terminal domain-containing protein</fullName>
    </recommendedName>
</protein>
<reference evidence="3 4" key="2">
    <citation type="journal article" date="2007" name="PLoS Biol.">
        <title>Principles of genome evolution in the Drosophila melanogaster species group.</title>
        <authorList>
            <person name="Ranz J.M."/>
            <person name="Maurin D."/>
            <person name="Chan Y.S."/>
            <person name="von Grotthuss M."/>
            <person name="Hillier L.W."/>
            <person name="Roote J."/>
            <person name="Ashburner M."/>
            <person name="Bergman C.M."/>
        </authorList>
    </citation>
    <scope>NUCLEOTIDE SEQUENCE [LARGE SCALE GENOMIC DNA]</scope>
    <source>
        <strain evidence="4">Tai18E2 / Tucson 14021-0261.01</strain>
    </source>
</reference>
<evidence type="ECO:0008006" key="5">
    <source>
        <dbReference type="Google" id="ProtNLM"/>
    </source>
</evidence>
<feature type="transmembrane region" description="Helical" evidence="1">
    <location>
        <begin position="547"/>
        <end position="569"/>
    </location>
</feature>
<dbReference type="EMBL" id="CM000158">
    <property type="protein sequence ID" value="KRK00569.1"/>
    <property type="molecule type" value="Genomic_DNA"/>
</dbReference>
<reference evidence="3 4" key="1">
    <citation type="journal article" date="2007" name="Nature">
        <title>Evolution of genes and genomes on the Drosophila phylogeny.</title>
        <authorList>
            <consortium name="Drosophila 12 Genomes Consortium"/>
            <person name="Clark A.G."/>
            <person name="Eisen M.B."/>
            <person name="Smith D.R."/>
            <person name="Bergman C.M."/>
            <person name="Oliver B."/>
            <person name="Markow T.A."/>
            <person name="Kaufman T.C."/>
            <person name="Kellis M."/>
            <person name="Gelbart W."/>
            <person name="Iyer V.N."/>
            <person name="Pollard D.A."/>
            <person name="Sackton T.B."/>
            <person name="Larracuente A.M."/>
            <person name="Singh N.D."/>
            <person name="Abad J.P."/>
            <person name="Abt D.N."/>
            <person name="Adryan B."/>
            <person name="Aguade M."/>
            <person name="Akashi H."/>
            <person name="Anderson W.W."/>
            <person name="Aquadro C.F."/>
            <person name="Ardell D.H."/>
            <person name="Arguello R."/>
            <person name="Artieri C.G."/>
            <person name="Barbash D.A."/>
            <person name="Barker D."/>
            <person name="Barsanti P."/>
            <person name="Batterham P."/>
            <person name="Batzoglou S."/>
            <person name="Begun D."/>
            <person name="Bhutkar A."/>
            <person name="Blanco E."/>
            <person name="Bosak S.A."/>
            <person name="Bradley R.K."/>
            <person name="Brand A.D."/>
            <person name="Brent M.R."/>
            <person name="Brooks A.N."/>
            <person name="Brown R.H."/>
            <person name="Butlin R.K."/>
            <person name="Caggese C."/>
            <person name="Calvi B.R."/>
            <person name="Bernardo de Carvalho A."/>
            <person name="Caspi A."/>
            <person name="Castrezana S."/>
            <person name="Celniker S.E."/>
            <person name="Chang J.L."/>
            <person name="Chapple C."/>
            <person name="Chatterji S."/>
            <person name="Chinwalla A."/>
            <person name="Civetta A."/>
            <person name="Clifton S.W."/>
            <person name="Comeron J.M."/>
            <person name="Costello J.C."/>
            <person name="Coyne J.A."/>
            <person name="Daub J."/>
            <person name="David R.G."/>
            <person name="Delcher A.L."/>
            <person name="Delehaunty K."/>
            <person name="Do C.B."/>
            <person name="Ebling H."/>
            <person name="Edwards K."/>
            <person name="Eickbush T."/>
            <person name="Evans J.D."/>
            <person name="Filipski A."/>
            <person name="Findeiss S."/>
            <person name="Freyhult E."/>
            <person name="Fulton L."/>
            <person name="Fulton R."/>
            <person name="Garcia A.C."/>
            <person name="Gardiner A."/>
            <person name="Garfield D.A."/>
            <person name="Garvin B.E."/>
            <person name="Gibson G."/>
            <person name="Gilbert D."/>
            <person name="Gnerre S."/>
            <person name="Godfrey J."/>
            <person name="Good R."/>
            <person name="Gotea V."/>
            <person name="Gravely B."/>
            <person name="Greenberg A.J."/>
            <person name="Griffiths-Jones S."/>
            <person name="Gross S."/>
            <person name="Guigo R."/>
            <person name="Gustafson E.A."/>
            <person name="Haerty W."/>
            <person name="Hahn M.W."/>
            <person name="Halligan D.L."/>
            <person name="Halpern A.L."/>
            <person name="Halter G.M."/>
            <person name="Han M.V."/>
            <person name="Heger A."/>
            <person name="Hillier L."/>
            <person name="Hinrichs A.S."/>
            <person name="Holmes I."/>
            <person name="Hoskins R.A."/>
            <person name="Hubisz M.J."/>
            <person name="Hultmark D."/>
            <person name="Huntley M.A."/>
            <person name="Jaffe D.B."/>
            <person name="Jagadeeshan S."/>
            <person name="Jeck W.R."/>
            <person name="Johnson J."/>
            <person name="Jones C.D."/>
            <person name="Jordan W.C."/>
            <person name="Karpen G.H."/>
            <person name="Kataoka E."/>
            <person name="Keightley P.D."/>
            <person name="Kheradpour P."/>
            <person name="Kirkness E.F."/>
            <person name="Koerich L.B."/>
            <person name="Kristiansen K."/>
            <person name="Kudrna D."/>
            <person name="Kulathinal R.J."/>
            <person name="Kumar S."/>
            <person name="Kwok R."/>
            <person name="Lander E."/>
            <person name="Langley C.H."/>
            <person name="Lapoint R."/>
            <person name="Lazzaro B.P."/>
            <person name="Lee S.J."/>
            <person name="Levesque L."/>
            <person name="Li R."/>
            <person name="Lin C.F."/>
            <person name="Lin M.F."/>
            <person name="Lindblad-Toh K."/>
            <person name="Llopart A."/>
            <person name="Long M."/>
            <person name="Low L."/>
            <person name="Lozovsky E."/>
            <person name="Lu J."/>
            <person name="Luo M."/>
            <person name="Machado C.A."/>
            <person name="Makalowski W."/>
            <person name="Marzo M."/>
            <person name="Matsuda M."/>
            <person name="Matzkin L."/>
            <person name="McAllister B."/>
            <person name="McBride C.S."/>
            <person name="McKernan B."/>
            <person name="McKernan K."/>
            <person name="Mendez-Lago M."/>
            <person name="Minx P."/>
            <person name="Mollenhauer M.U."/>
            <person name="Montooth K."/>
            <person name="Mount S.M."/>
            <person name="Mu X."/>
            <person name="Myers E."/>
            <person name="Negre B."/>
            <person name="Newfeld S."/>
            <person name="Nielsen R."/>
            <person name="Noor M.A."/>
            <person name="O'Grady P."/>
            <person name="Pachter L."/>
            <person name="Papaceit M."/>
            <person name="Parisi M.J."/>
            <person name="Parisi M."/>
            <person name="Parts L."/>
            <person name="Pedersen J.S."/>
            <person name="Pesole G."/>
            <person name="Phillippy A.M."/>
            <person name="Ponting C.P."/>
            <person name="Pop M."/>
            <person name="Porcelli D."/>
            <person name="Powell J.R."/>
            <person name="Prohaska S."/>
            <person name="Pruitt K."/>
            <person name="Puig M."/>
            <person name="Quesneville H."/>
            <person name="Ram K.R."/>
            <person name="Rand D."/>
            <person name="Rasmussen M.D."/>
            <person name="Reed L.K."/>
            <person name="Reenan R."/>
            <person name="Reily A."/>
            <person name="Remington K.A."/>
            <person name="Rieger T.T."/>
            <person name="Ritchie M.G."/>
            <person name="Robin C."/>
            <person name="Rogers Y.H."/>
            <person name="Rohde C."/>
            <person name="Rozas J."/>
            <person name="Rubenfield M.J."/>
            <person name="Ruiz A."/>
            <person name="Russo S."/>
            <person name="Salzberg S.L."/>
            <person name="Sanchez-Gracia A."/>
            <person name="Saranga D.J."/>
            <person name="Sato H."/>
            <person name="Schaeffer S.W."/>
            <person name="Schatz M.C."/>
            <person name="Schlenke T."/>
            <person name="Schwartz R."/>
            <person name="Segarra C."/>
            <person name="Singh R.S."/>
            <person name="Sirot L."/>
            <person name="Sirota M."/>
            <person name="Sisneros N.B."/>
            <person name="Smith C.D."/>
            <person name="Smith T.F."/>
            <person name="Spieth J."/>
            <person name="Stage D.E."/>
            <person name="Stark A."/>
            <person name="Stephan W."/>
            <person name="Strausberg R.L."/>
            <person name="Strempel S."/>
            <person name="Sturgill D."/>
            <person name="Sutton G."/>
            <person name="Sutton G.G."/>
            <person name="Tao W."/>
            <person name="Teichmann S."/>
            <person name="Tobari Y.N."/>
            <person name="Tomimura Y."/>
            <person name="Tsolas J.M."/>
            <person name="Valente V.L."/>
            <person name="Venter E."/>
            <person name="Venter J.C."/>
            <person name="Vicario S."/>
            <person name="Vieira F.G."/>
            <person name="Vilella A.J."/>
            <person name="Villasante A."/>
            <person name="Walenz B."/>
            <person name="Wang J."/>
            <person name="Wasserman M."/>
            <person name="Watts T."/>
            <person name="Wilson D."/>
            <person name="Wilson R.K."/>
            <person name="Wing R.A."/>
            <person name="Wolfner M.F."/>
            <person name="Wong A."/>
            <person name="Wong G.K."/>
            <person name="Wu C.I."/>
            <person name="Wu G."/>
            <person name="Yamamoto D."/>
            <person name="Yang H.P."/>
            <person name="Yang S.P."/>
            <person name="Yorke J.A."/>
            <person name="Yoshida K."/>
            <person name="Zdobnov E."/>
            <person name="Zhang P."/>
            <person name="Zhang Y."/>
            <person name="Zimin A.V."/>
            <person name="Baldwin J."/>
            <person name="Abdouelleil A."/>
            <person name="Abdulkadir J."/>
            <person name="Abebe A."/>
            <person name="Abera B."/>
            <person name="Abreu J."/>
            <person name="Acer S.C."/>
            <person name="Aftuck L."/>
            <person name="Alexander A."/>
            <person name="An P."/>
            <person name="Anderson E."/>
            <person name="Anderson S."/>
            <person name="Arachi H."/>
            <person name="Azer M."/>
            <person name="Bachantsang P."/>
            <person name="Barry A."/>
            <person name="Bayul T."/>
            <person name="Berlin A."/>
            <person name="Bessette D."/>
            <person name="Bloom T."/>
            <person name="Blye J."/>
            <person name="Boguslavskiy L."/>
            <person name="Bonnet C."/>
            <person name="Boukhgalter B."/>
            <person name="Bourzgui I."/>
            <person name="Brown A."/>
            <person name="Cahill P."/>
            <person name="Channer S."/>
            <person name="Cheshatsang Y."/>
            <person name="Chuda L."/>
            <person name="Citroen M."/>
            <person name="Collymore A."/>
            <person name="Cooke P."/>
            <person name="Costello M."/>
            <person name="D'Aco K."/>
            <person name="Daza R."/>
            <person name="De Haan G."/>
            <person name="DeGray S."/>
            <person name="DeMaso C."/>
            <person name="Dhargay N."/>
            <person name="Dooley K."/>
            <person name="Dooley E."/>
            <person name="Doricent M."/>
            <person name="Dorje P."/>
            <person name="Dorjee K."/>
            <person name="Dupes A."/>
            <person name="Elong R."/>
            <person name="Falk J."/>
            <person name="Farina A."/>
            <person name="Faro S."/>
            <person name="Ferguson D."/>
            <person name="Fisher S."/>
            <person name="Foley C.D."/>
            <person name="Franke A."/>
            <person name="Friedrich D."/>
            <person name="Gadbois L."/>
            <person name="Gearin G."/>
            <person name="Gearin C.R."/>
            <person name="Giannoukos G."/>
            <person name="Goode T."/>
            <person name="Graham J."/>
            <person name="Grandbois E."/>
            <person name="Grewal S."/>
            <person name="Gyaltsen K."/>
            <person name="Hafez N."/>
            <person name="Hagos B."/>
            <person name="Hall J."/>
            <person name="Henson C."/>
            <person name="Hollinger A."/>
            <person name="Honan T."/>
            <person name="Huard M.D."/>
            <person name="Hughes L."/>
            <person name="Hurhula B."/>
            <person name="Husby M.E."/>
            <person name="Kamat A."/>
            <person name="Kanga B."/>
            <person name="Kashin S."/>
            <person name="Khazanovich D."/>
            <person name="Kisner P."/>
            <person name="Lance K."/>
            <person name="Lara M."/>
            <person name="Lee W."/>
            <person name="Lennon N."/>
            <person name="Letendre F."/>
            <person name="LeVine R."/>
            <person name="Lipovsky A."/>
            <person name="Liu X."/>
            <person name="Liu J."/>
            <person name="Liu S."/>
            <person name="Lokyitsang T."/>
            <person name="Lokyitsang Y."/>
            <person name="Lubonja R."/>
            <person name="Lui A."/>
            <person name="MacDonald P."/>
            <person name="Magnisalis V."/>
            <person name="Maru K."/>
            <person name="Matthews C."/>
            <person name="McCusker W."/>
            <person name="McDonough S."/>
            <person name="Mehta T."/>
            <person name="Meldrim J."/>
            <person name="Meneus L."/>
            <person name="Mihai O."/>
            <person name="Mihalev A."/>
            <person name="Mihova T."/>
            <person name="Mittelman R."/>
            <person name="Mlenga V."/>
            <person name="Montmayeur A."/>
            <person name="Mulrain L."/>
            <person name="Navidi A."/>
            <person name="Naylor J."/>
            <person name="Negash T."/>
            <person name="Nguyen T."/>
            <person name="Nguyen N."/>
            <person name="Nicol R."/>
            <person name="Norbu C."/>
            <person name="Norbu N."/>
            <person name="Novod N."/>
            <person name="O'Neill B."/>
            <person name="Osman S."/>
            <person name="Markiewicz E."/>
            <person name="Oyono O.L."/>
            <person name="Patti C."/>
            <person name="Phunkhang P."/>
            <person name="Pierre F."/>
            <person name="Priest M."/>
            <person name="Raghuraman S."/>
            <person name="Rege F."/>
            <person name="Reyes R."/>
            <person name="Rise C."/>
            <person name="Rogov P."/>
            <person name="Ross K."/>
            <person name="Ryan E."/>
            <person name="Settipalli S."/>
            <person name="Shea T."/>
            <person name="Sherpa N."/>
            <person name="Shi L."/>
            <person name="Shih D."/>
            <person name="Sparrow T."/>
            <person name="Spaulding J."/>
            <person name="Stalker J."/>
            <person name="Stange-Thomann N."/>
            <person name="Stavropoulos S."/>
            <person name="Stone C."/>
            <person name="Strader C."/>
            <person name="Tesfaye S."/>
            <person name="Thomson T."/>
            <person name="Thoulutsang Y."/>
            <person name="Thoulutsang D."/>
            <person name="Topham K."/>
            <person name="Topping I."/>
            <person name="Tsamla T."/>
            <person name="Vassiliev H."/>
            <person name="Vo A."/>
            <person name="Wangchuk T."/>
            <person name="Wangdi T."/>
            <person name="Weiand M."/>
            <person name="Wilkinson J."/>
            <person name="Wilson A."/>
            <person name="Yadav S."/>
            <person name="Young G."/>
            <person name="Yu Q."/>
            <person name="Zembek L."/>
            <person name="Zhong D."/>
            <person name="Zimmer A."/>
            <person name="Zwirko Z."/>
            <person name="Jaffe D.B."/>
            <person name="Alvarez P."/>
            <person name="Brockman W."/>
            <person name="Butler J."/>
            <person name="Chin C."/>
            <person name="Gnerre S."/>
            <person name="Grabherr M."/>
            <person name="Kleber M."/>
            <person name="Mauceli E."/>
            <person name="MacCallum I."/>
        </authorList>
    </citation>
    <scope>NUCLEOTIDE SEQUENCE [LARGE SCALE GENOMIC DNA]</scope>
    <source>
        <strain evidence="4">Tai18E2 / Tucson 14021-0261.01</strain>
    </source>
</reference>
<feature type="signal peptide" evidence="2">
    <location>
        <begin position="1"/>
        <end position="16"/>
    </location>
</feature>